<protein>
    <recommendedName>
        <fullName evidence="1">PIN domain-containing protein</fullName>
    </recommendedName>
</protein>
<dbReference type="InterPro" id="IPR029060">
    <property type="entry name" value="PIN-like_dom_sf"/>
</dbReference>
<organism evidence="2">
    <name type="scientific">marine sediment metagenome</name>
    <dbReference type="NCBI Taxonomy" id="412755"/>
    <lineage>
        <taxon>unclassified sequences</taxon>
        <taxon>metagenomes</taxon>
        <taxon>ecological metagenomes</taxon>
    </lineage>
</organism>
<dbReference type="AlphaFoldDB" id="X1IRH9"/>
<comment type="caution">
    <text evidence="2">The sequence shown here is derived from an EMBL/GenBank/DDBJ whole genome shotgun (WGS) entry which is preliminary data.</text>
</comment>
<evidence type="ECO:0000259" key="1">
    <source>
        <dbReference type="Pfam" id="PF13470"/>
    </source>
</evidence>
<name>X1IRH9_9ZZZZ</name>
<dbReference type="Pfam" id="PF13470">
    <property type="entry name" value="PIN_3"/>
    <property type="match status" value="1"/>
</dbReference>
<proteinExistence type="predicted"/>
<accession>X1IRH9</accession>
<dbReference type="SUPFAM" id="SSF88723">
    <property type="entry name" value="PIN domain-like"/>
    <property type="match status" value="1"/>
</dbReference>
<dbReference type="Gene3D" id="3.40.50.1010">
    <property type="entry name" value="5'-nuclease"/>
    <property type="match status" value="1"/>
</dbReference>
<dbReference type="EMBL" id="BARU01027227">
    <property type="protein sequence ID" value="GAH71850.1"/>
    <property type="molecule type" value="Genomic_DNA"/>
</dbReference>
<gene>
    <name evidence="2" type="ORF">S03H2_43618</name>
</gene>
<evidence type="ECO:0000313" key="2">
    <source>
        <dbReference type="EMBL" id="GAH71850.1"/>
    </source>
</evidence>
<feature type="domain" description="PIN" evidence="1">
    <location>
        <begin position="5"/>
        <end position="118"/>
    </location>
</feature>
<sequence>MTKALMLDTNVILDVFLERSPFAVPAARLLSLIEEGHFQGYVSAASFPVLFYILSREASKEVARTSLEKLHTLLAIAPVDERVVNRALVSDFSDFEDAVQYYSALGVKAHFIITRNTRDFSASELPVFSPDEMLALIESGDPALRARFGLD</sequence>
<dbReference type="InterPro" id="IPR002716">
    <property type="entry name" value="PIN_dom"/>
</dbReference>
<reference evidence="2" key="1">
    <citation type="journal article" date="2014" name="Front. Microbiol.">
        <title>High frequency of phylogenetically diverse reductive dehalogenase-homologous genes in deep subseafloor sedimentary metagenomes.</title>
        <authorList>
            <person name="Kawai M."/>
            <person name="Futagami T."/>
            <person name="Toyoda A."/>
            <person name="Takaki Y."/>
            <person name="Nishi S."/>
            <person name="Hori S."/>
            <person name="Arai W."/>
            <person name="Tsubouchi T."/>
            <person name="Morono Y."/>
            <person name="Uchiyama I."/>
            <person name="Ito T."/>
            <person name="Fujiyama A."/>
            <person name="Inagaki F."/>
            <person name="Takami H."/>
        </authorList>
    </citation>
    <scope>NUCLEOTIDE SEQUENCE</scope>
    <source>
        <strain evidence="2">Expedition CK06-06</strain>
    </source>
</reference>